<feature type="transmembrane region" description="Helical" evidence="1">
    <location>
        <begin position="17"/>
        <end position="36"/>
    </location>
</feature>
<keyword evidence="1" id="KW-0812">Transmembrane</keyword>
<proteinExistence type="predicted"/>
<gene>
    <name evidence="2" type="ORF">A7K69_00760</name>
</gene>
<dbReference type="Proteomes" id="UP000078290">
    <property type="component" value="Unassembled WGS sequence"/>
</dbReference>
<dbReference type="RefSeq" id="WP_064549599.1">
    <property type="nucleotide sequence ID" value="NZ_LXMA01000001.1"/>
</dbReference>
<reference evidence="3" key="1">
    <citation type="submission" date="2016-05" db="EMBL/GenBank/DDBJ databases">
        <authorList>
            <person name="Wang W."/>
            <person name="Zhu L."/>
        </authorList>
    </citation>
    <scope>NUCLEOTIDE SEQUENCE [LARGE SCALE GENOMIC DNA]</scope>
    <source>
        <strain evidence="3">W-2</strain>
    </source>
</reference>
<keyword evidence="1" id="KW-1133">Transmembrane helix</keyword>
<feature type="transmembrane region" description="Helical" evidence="1">
    <location>
        <begin position="48"/>
        <end position="69"/>
    </location>
</feature>
<protein>
    <submittedName>
        <fullName evidence="2">Uncharacterized protein</fullName>
    </submittedName>
</protein>
<comment type="caution">
    <text evidence="2">The sequence shown here is derived from an EMBL/GenBank/DDBJ whole genome shotgun (WGS) entry which is preliminary data.</text>
</comment>
<organism evidence="2 3">
    <name type="scientific">Parageobacillus thermoglucosidasius</name>
    <name type="common">Geobacillus thermoglucosidasius</name>
    <dbReference type="NCBI Taxonomy" id="1426"/>
    <lineage>
        <taxon>Bacteria</taxon>
        <taxon>Bacillati</taxon>
        <taxon>Bacillota</taxon>
        <taxon>Bacilli</taxon>
        <taxon>Bacillales</taxon>
        <taxon>Anoxybacillaceae</taxon>
        <taxon>Parageobacillus</taxon>
    </lineage>
</organism>
<name>A0A1B7KW52_PARTM</name>
<feature type="transmembrane region" description="Helical" evidence="1">
    <location>
        <begin position="173"/>
        <end position="193"/>
    </location>
</feature>
<accession>A0A1B7KW52</accession>
<sequence length="260" mass="29859">MSPWIGLLKKEWRISKVWIFTTVGIVIAVNIVAYLLSLKYDEPITMFVPSLIVTCLHAFYMLMFMALSLQTEAKRLHLWLHTPQPAFRLVSAKLIIAFGSMLVSLFVSTLFTYIASLGIKERYFHEKMWNHELFIESGALAALSIALLSIHLAVLFLLYWVIYRICKQMISKLAGPVVTLAYFLIGWLFSSFMQTNIYEWLTEWGKIAMPGVAFKYNATEGWIMIEKMETMPIGVVVFYGIMDVLVFCASVWLIGRKVEV</sequence>
<dbReference type="AlphaFoldDB" id="A0A1B7KW52"/>
<evidence type="ECO:0000313" key="3">
    <source>
        <dbReference type="Proteomes" id="UP000078290"/>
    </source>
</evidence>
<evidence type="ECO:0000256" key="1">
    <source>
        <dbReference type="SAM" id="Phobius"/>
    </source>
</evidence>
<feature type="transmembrane region" description="Helical" evidence="1">
    <location>
        <begin position="90"/>
        <end position="119"/>
    </location>
</feature>
<feature type="transmembrane region" description="Helical" evidence="1">
    <location>
        <begin position="139"/>
        <end position="161"/>
    </location>
</feature>
<feature type="transmembrane region" description="Helical" evidence="1">
    <location>
        <begin position="233"/>
        <end position="254"/>
    </location>
</feature>
<keyword evidence="1" id="KW-0472">Membrane</keyword>
<dbReference type="EMBL" id="LXMA01000001">
    <property type="protein sequence ID" value="OAT74276.1"/>
    <property type="molecule type" value="Genomic_DNA"/>
</dbReference>
<evidence type="ECO:0000313" key="2">
    <source>
        <dbReference type="EMBL" id="OAT74276.1"/>
    </source>
</evidence>
<dbReference type="OrthoDB" id="1786466at2"/>